<evidence type="ECO:0000313" key="1">
    <source>
        <dbReference type="EMBL" id="ONI39716.1"/>
    </source>
</evidence>
<protein>
    <submittedName>
        <fullName evidence="1">Uncharacterized protein</fullName>
    </submittedName>
</protein>
<organism evidence="1 2">
    <name type="scientific">Candidatus Epulonipiscium fishelsonii</name>
    <dbReference type="NCBI Taxonomy" id="77094"/>
    <lineage>
        <taxon>Bacteria</taxon>
        <taxon>Bacillati</taxon>
        <taxon>Bacillota</taxon>
        <taxon>Clostridia</taxon>
        <taxon>Lachnospirales</taxon>
        <taxon>Lachnospiraceae</taxon>
        <taxon>Candidatus Epulonipiscium</taxon>
    </lineage>
</organism>
<dbReference type="Proteomes" id="UP000188605">
    <property type="component" value="Unassembled WGS sequence"/>
</dbReference>
<gene>
    <name evidence="1" type="ORF">AN396_07550</name>
</gene>
<evidence type="ECO:0000313" key="2">
    <source>
        <dbReference type="Proteomes" id="UP000188605"/>
    </source>
</evidence>
<proteinExistence type="predicted"/>
<accession>A0ACC8XB93</accession>
<keyword evidence="2" id="KW-1185">Reference proteome</keyword>
<reference evidence="1" key="1">
    <citation type="submission" date="2016-08" db="EMBL/GenBank/DDBJ databases">
        <authorList>
            <person name="Ngugi D.K."/>
            <person name="Miyake S."/>
            <person name="Stingl U."/>
        </authorList>
    </citation>
    <scope>NUCLEOTIDE SEQUENCE</scope>
    <source>
        <strain evidence="1">SCG-B11WGA-EpuloA1</strain>
    </source>
</reference>
<sequence length="179" mass="21032">MINFRTVEIADIPQIVDIYNSNSKFLINHLGVKQVDDKFILNELDKMSEFNFSSYVILDSNNSIIGVIDYKIEYDEIYLSLIMIHSRLQNKGLGALTYNVFERKIRKLINLNYNTLSKNSVMRVDVINDYTPNLVKYWSSRGFHWCEEIELEWGEKKSIAVVMKKSLKLNDRKKVRLKA</sequence>
<comment type="caution">
    <text evidence="1">The sequence shown here is derived from an EMBL/GenBank/DDBJ whole genome shotgun (WGS) entry which is preliminary data.</text>
</comment>
<dbReference type="EMBL" id="LJDB01000061">
    <property type="protein sequence ID" value="ONI39716.1"/>
    <property type="molecule type" value="Genomic_DNA"/>
</dbReference>
<name>A0ACC8XB93_9FIRM</name>